<dbReference type="AlphaFoldDB" id="A0AAV3YAD5"/>
<evidence type="ECO:0000313" key="3">
    <source>
        <dbReference type="Proteomes" id="UP000735302"/>
    </source>
</evidence>
<keyword evidence="3" id="KW-1185">Reference proteome</keyword>
<name>A0AAV3YAD5_9GAST</name>
<evidence type="ECO:0000256" key="1">
    <source>
        <dbReference type="SAM" id="MobiDB-lite"/>
    </source>
</evidence>
<sequence length="177" mass="20165">MVVTYKGNDYTVRAFSVKCLRDLTFLISNLVLTLIHTLSHFATDENIKLVYHSHPTSFCLFGPDNIKDNADFPVSARFLLPSWSGRREQRLKQKVSSPSLLETLTIQSLESAFPASRPRTATRDYTVTLTILTRVVILSSIKTTHSYQGSHCDTDHPHQRCHPFQHQDRAQLPEITL</sequence>
<evidence type="ECO:0000313" key="2">
    <source>
        <dbReference type="EMBL" id="GFN79472.1"/>
    </source>
</evidence>
<feature type="region of interest" description="Disordered" evidence="1">
    <location>
        <begin position="148"/>
        <end position="167"/>
    </location>
</feature>
<dbReference type="Proteomes" id="UP000735302">
    <property type="component" value="Unassembled WGS sequence"/>
</dbReference>
<gene>
    <name evidence="2" type="ORF">PoB_000597800</name>
</gene>
<proteinExistence type="predicted"/>
<reference evidence="2 3" key="1">
    <citation type="journal article" date="2021" name="Elife">
        <title>Chloroplast acquisition without the gene transfer in kleptoplastic sea slugs, Plakobranchus ocellatus.</title>
        <authorList>
            <person name="Maeda T."/>
            <person name="Takahashi S."/>
            <person name="Yoshida T."/>
            <person name="Shimamura S."/>
            <person name="Takaki Y."/>
            <person name="Nagai Y."/>
            <person name="Toyoda A."/>
            <person name="Suzuki Y."/>
            <person name="Arimoto A."/>
            <person name="Ishii H."/>
            <person name="Satoh N."/>
            <person name="Nishiyama T."/>
            <person name="Hasebe M."/>
            <person name="Maruyama T."/>
            <person name="Minagawa J."/>
            <person name="Obokata J."/>
            <person name="Shigenobu S."/>
        </authorList>
    </citation>
    <scope>NUCLEOTIDE SEQUENCE [LARGE SCALE GENOMIC DNA]</scope>
</reference>
<organism evidence="2 3">
    <name type="scientific">Plakobranchus ocellatus</name>
    <dbReference type="NCBI Taxonomy" id="259542"/>
    <lineage>
        <taxon>Eukaryota</taxon>
        <taxon>Metazoa</taxon>
        <taxon>Spiralia</taxon>
        <taxon>Lophotrochozoa</taxon>
        <taxon>Mollusca</taxon>
        <taxon>Gastropoda</taxon>
        <taxon>Heterobranchia</taxon>
        <taxon>Euthyneura</taxon>
        <taxon>Panpulmonata</taxon>
        <taxon>Sacoglossa</taxon>
        <taxon>Placobranchoidea</taxon>
        <taxon>Plakobranchidae</taxon>
        <taxon>Plakobranchus</taxon>
    </lineage>
</organism>
<accession>A0AAV3YAD5</accession>
<dbReference type="EMBL" id="BLXT01000663">
    <property type="protein sequence ID" value="GFN79472.1"/>
    <property type="molecule type" value="Genomic_DNA"/>
</dbReference>
<protein>
    <submittedName>
        <fullName evidence="2">Uncharacterized protein</fullName>
    </submittedName>
</protein>
<comment type="caution">
    <text evidence="2">The sequence shown here is derived from an EMBL/GenBank/DDBJ whole genome shotgun (WGS) entry which is preliminary data.</text>
</comment>